<dbReference type="SMART" id="SM00060">
    <property type="entry name" value="FN3"/>
    <property type="match status" value="2"/>
</dbReference>
<dbReference type="InterPro" id="IPR030934">
    <property type="entry name" value="Intein_C"/>
</dbReference>
<evidence type="ECO:0000313" key="3">
    <source>
        <dbReference type="EMBL" id="MCV9926347.1"/>
    </source>
</evidence>
<dbReference type="InterPro" id="IPR013783">
    <property type="entry name" value="Ig-like_fold"/>
</dbReference>
<proteinExistence type="predicted"/>
<dbReference type="SMART" id="SM00306">
    <property type="entry name" value="HintN"/>
    <property type="match status" value="1"/>
</dbReference>
<dbReference type="CDD" id="cd00081">
    <property type="entry name" value="Hint"/>
    <property type="match status" value="1"/>
</dbReference>
<dbReference type="PROSITE" id="PS50817">
    <property type="entry name" value="INTEIN_N_TER"/>
    <property type="match status" value="1"/>
</dbReference>
<dbReference type="Proteomes" id="UP001151079">
    <property type="component" value="Unassembled WGS sequence"/>
</dbReference>
<organism evidence="3 4">
    <name type="scientific">Flavobacterium shii</name>
    <dbReference type="NCBI Taxonomy" id="2987687"/>
    <lineage>
        <taxon>Bacteria</taxon>
        <taxon>Pseudomonadati</taxon>
        <taxon>Bacteroidota</taxon>
        <taxon>Flavobacteriia</taxon>
        <taxon>Flavobacteriales</taxon>
        <taxon>Flavobacteriaceae</taxon>
        <taxon>Flavobacterium</taxon>
    </lineage>
</organism>
<name>A0A9X2ZB58_9FLAO</name>
<dbReference type="AlphaFoldDB" id="A0A9X2ZB58"/>
<feature type="domain" description="Fibronectin type-III" evidence="2">
    <location>
        <begin position="449"/>
        <end position="536"/>
    </location>
</feature>
<dbReference type="EMBL" id="JAOZEW010000001">
    <property type="protein sequence ID" value="MCV9926347.1"/>
    <property type="molecule type" value="Genomic_DNA"/>
</dbReference>
<protein>
    <submittedName>
        <fullName evidence="3">Fibronectin type III domain-containing protein</fullName>
    </submittedName>
</protein>
<keyword evidence="1" id="KW-0175">Coiled coil</keyword>
<dbReference type="NCBIfam" id="TIGR01445">
    <property type="entry name" value="intein_Nterm"/>
    <property type="match status" value="1"/>
</dbReference>
<dbReference type="CDD" id="cd00063">
    <property type="entry name" value="FN3"/>
    <property type="match status" value="2"/>
</dbReference>
<dbReference type="PROSITE" id="PS50853">
    <property type="entry name" value="FN3"/>
    <property type="match status" value="2"/>
</dbReference>
<dbReference type="InterPro" id="IPR003587">
    <property type="entry name" value="Hint_dom_N"/>
</dbReference>
<evidence type="ECO:0000259" key="2">
    <source>
        <dbReference type="PROSITE" id="PS50853"/>
    </source>
</evidence>
<dbReference type="InterPro" id="IPR036844">
    <property type="entry name" value="Hint_dom_sf"/>
</dbReference>
<dbReference type="InterPro" id="IPR006141">
    <property type="entry name" value="Intein_N"/>
</dbReference>
<dbReference type="SUPFAM" id="SSF49265">
    <property type="entry name" value="Fibronectin type III"/>
    <property type="match status" value="1"/>
</dbReference>
<feature type="domain" description="Fibronectin type-III" evidence="2">
    <location>
        <begin position="542"/>
        <end position="631"/>
    </location>
</feature>
<dbReference type="PROSITE" id="PS50818">
    <property type="entry name" value="INTEIN_C_TER"/>
    <property type="match status" value="1"/>
</dbReference>
<dbReference type="RefSeq" id="WP_264204546.1">
    <property type="nucleotide sequence ID" value="NZ_JAOZEW010000001.1"/>
</dbReference>
<dbReference type="InterPro" id="IPR036116">
    <property type="entry name" value="FN3_sf"/>
</dbReference>
<evidence type="ECO:0000313" key="4">
    <source>
        <dbReference type="Proteomes" id="UP001151079"/>
    </source>
</evidence>
<gene>
    <name evidence="3" type="ORF">OIU83_01685</name>
</gene>
<dbReference type="InterPro" id="IPR003961">
    <property type="entry name" value="FN3_dom"/>
</dbReference>
<sequence>MKQVNFSHPGGFPLEQETLERLQTAYRYELFEALKGHLSIKIGKNYTVAPATNDKKGWAIIHQEEKDPKDETGAKILQGILYPIEKGTPTGFLKTTRTGTNLTYGTGVLQTAYFDYEAQYISSDEFANRPIPSPITDALAVYYYELKDFKTVKDIEAIETIIKGIETNIDTIEANIDAVEANIGKIETDINLINQSYLPLNGSKAMQGDLDLSSYKLSKLDIKEGGFATVRVADLRLGSINRRGLLHPTEPTGKALVDNSTQTSTNLTLNYGSDWQNTSIGGKVYLENLNTSDSIKSLLVIDNANQVTKNNTLIDSLINRIIKLEEQPATAVPIGMIAIWGKTAPFPKGWEEYVPLRGRVPVGLDLFDTILNKIGNYGGSKDAVVVEHSHDCNGFSTPNTGINGLETGSYKWGLISPTTTVGESGINKNMQPYRVVHFIEYTGSTVVTNPTDLEVSKITDTTATLTWKAATDNVTVANYLVSVNGALPFSVGNVLSYNVTGLSAVTPYSFYVIAQDAAGKQLGVSNTVYVTTTVKDTIKPTAPTNLRCYPTENRFITLEWDASTDNVGVVRYRVYRKVAGGNYEINYGTPDTYATVSGDANTTYYFMVTAFDAAGNESEGSNVATGATDPSSGSCFDVESLVTMASGQSKKLKNIVVGDKLQGLTFPNEIDESEGDYMLWNGKLDEGTKAEVTVVAKRTSTQPNYYEIKTADATIKVTGEHPLLISQDGENVQYVCTKNVEQSMLLIDKAGKTKAIESILFKEEPLEVALLDVEDVDNYVISGIVVHNSKPIDKKDPNAPGN</sequence>
<comment type="caution">
    <text evidence="3">The sequence shown here is derived from an EMBL/GenBank/DDBJ whole genome shotgun (WGS) entry which is preliminary data.</text>
</comment>
<dbReference type="SUPFAM" id="SSF51294">
    <property type="entry name" value="Hedgehog/intein (Hint) domain"/>
    <property type="match status" value="1"/>
</dbReference>
<dbReference type="Gene3D" id="2.60.40.10">
    <property type="entry name" value="Immunoglobulins"/>
    <property type="match status" value="2"/>
</dbReference>
<feature type="coiled-coil region" evidence="1">
    <location>
        <begin position="155"/>
        <end position="189"/>
    </location>
</feature>
<keyword evidence="4" id="KW-1185">Reference proteome</keyword>
<reference evidence="3" key="1">
    <citation type="submission" date="2022-10" db="EMBL/GenBank/DDBJ databases">
        <title>Two novel species of Flavobacterium.</title>
        <authorList>
            <person name="Liu Q."/>
            <person name="Xin Y.-H."/>
        </authorList>
    </citation>
    <scope>NUCLEOTIDE SEQUENCE</scope>
    <source>
        <strain evidence="3">LS1R49</strain>
    </source>
</reference>
<dbReference type="GO" id="GO:0016539">
    <property type="term" value="P:intein-mediated protein splicing"/>
    <property type="evidence" value="ECO:0007669"/>
    <property type="project" value="InterPro"/>
</dbReference>
<evidence type="ECO:0000256" key="1">
    <source>
        <dbReference type="SAM" id="Coils"/>
    </source>
</evidence>
<accession>A0A9X2ZB58</accession>
<dbReference type="Pfam" id="PF00041">
    <property type="entry name" value="fn3"/>
    <property type="match status" value="1"/>
</dbReference>
<dbReference type="Gene3D" id="2.170.16.10">
    <property type="entry name" value="Hedgehog/Intein (Hint) domain"/>
    <property type="match status" value="1"/>
</dbReference>